<feature type="domain" description="Inosine/uridine-preferring nucleoside hydrolase" evidence="1">
    <location>
        <begin position="4"/>
        <end position="244"/>
    </location>
</feature>
<sequence>MPQVILDCDNTFGLAGHDIDDGLALAHLLRMPTVDVLGVTLTYGNGTLAQVTQQTKLLWEAADLELPFYVGASSEVDVTSAAVRYLVKIVRQHPQEITIVATGSLTNLAAAQQLWPGFLKQVKQLYIMGGAFGPMTMGQQVVDELNFSVNDTAVKTVLSAAERPIIVSGSYIHDFVTFWPDQPTNWLAEQIQNWQVYNEKQWQLAGFINWDGMTATSLTQPDLFTWRDETVELNATALEKGLLIPKATGTCQLKLVTGIQNPAALTASLLADMHFLTAQAEG</sequence>
<protein>
    <submittedName>
        <fullName evidence="2">Nucleoside hydrolase, IUNH family protein</fullName>
    </submittedName>
</protein>
<organism evidence="2 3">
    <name type="scientific">Loigolactobacillus bifermentans DSM 20003</name>
    <dbReference type="NCBI Taxonomy" id="1423726"/>
    <lineage>
        <taxon>Bacteria</taxon>
        <taxon>Bacillati</taxon>
        <taxon>Bacillota</taxon>
        <taxon>Bacilli</taxon>
        <taxon>Lactobacillales</taxon>
        <taxon>Lactobacillaceae</taxon>
        <taxon>Loigolactobacillus</taxon>
    </lineage>
</organism>
<dbReference type="SUPFAM" id="SSF53590">
    <property type="entry name" value="Nucleoside hydrolase"/>
    <property type="match status" value="1"/>
</dbReference>
<dbReference type="PANTHER" id="PTHR46190:SF1">
    <property type="entry name" value="SI:CH211-201H21.5"/>
    <property type="match status" value="1"/>
</dbReference>
<comment type="caution">
    <text evidence="2">The sequence shown here is derived from an EMBL/GenBank/DDBJ whole genome shotgun (WGS) entry which is preliminary data.</text>
</comment>
<accession>A0A0R1GND4</accession>
<dbReference type="AlphaFoldDB" id="A0A0R1GND4"/>
<evidence type="ECO:0000313" key="3">
    <source>
        <dbReference type="Proteomes" id="UP000051461"/>
    </source>
</evidence>
<dbReference type="STRING" id="1423726.FC07_GL001578"/>
<dbReference type="EMBL" id="AZDA01000133">
    <property type="protein sequence ID" value="KRK32834.1"/>
    <property type="molecule type" value="Genomic_DNA"/>
</dbReference>
<dbReference type="RefSeq" id="WP_057905617.1">
    <property type="nucleotide sequence ID" value="NZ_AZDA01000133.1"/>
</dbReference>
<gene>
    <name evidence="2" type="ORF">FC07_GL001578</name>
</gene>
<dbReference type="PATRIC" id="fig|1423726.3.peg.1637"/>
<dbReference type="GO" id="GO:0016799">
    <property type="term" value="F:hydrolase activity, hydrolyzing N-glycosyl compounds"/>
    <property type="evidence" value="ECO:0007669"/>
    <property type="project" value="InterPro"/>
</dbReference>
<dbReference type="Proteomes" id="UP000051461">
    <property type="component" value="Unassembled WGS sequence"/>
</dbReference>
<name>A0A0R1GND4_9LACO</name>
<dbReference type="InterPro" id="IPR052775">
    <property type="entry name" value="IUN_hydrolase"/>
</dbReference>
<dbReference type="PANTHER" id="PTHR46190">
    <property type="entry name" value="SI:CH211-201H21.5-RELATED"/>
    <property type="match status" value="1"/>
</dbReference>
<proteinExistence type="predicted"/>
<keyword evidence="3" id="KW-1185">Reference proteome</keyword>
<evidence type="ECO:0000259" key="1">
    <source>
        <dbReference type="Pfam" id="PF01156"/>
    </source>
</evidence>
<evidence type="ECO:0000313" key="2">
    <source>
        <dbReference type="EMBL" id="KRK32834.1"/>
    </source>
</evidence>
<dbReference type="InterPro" id="IPR001910">
    <property type="entry name" value="Inosine/uridine_hydrolase_dom"/>
</dbReference>
<dbReference type="InterPro" id="IPR036452">
    <property type="entry name" value="Ribo_hydro-like"/>
</dbReference>
<dbReference type="Pfam" id="PF01156">
    <property type="entry name" value="IU_nuc_hydro"/>
    <property type="match status" value="1"/>
</dbReference>
<dbReference type="Gene3D" id="3.90.245.10">
    <property type="entry name" value="Ribonucleoside hydrolase-like"/>
    <property type="match status" value="1"/>
</dbReference>
<keyword evidence="2" id="KW-0378">Hydrolase</keyword>
<reference evidence="2 3" key="1">
    <citation type="journal article" date="2015" name="Genome Announc.">
        <title>Expanding the biotechnology potential of lactobacilli through comparative genomics of 213 strains and associated genera.</title>
        <authorList>
            <person name="Sun Z."/>
            <person name="Harris H.M."/>
            <person name="McCann A."/>
            <person name="Guo C."/>
            <person name="Argimon S."/>
            <person name="Zhang W."/>
            <person name="Yang X."/>
            <person name="Jeffery I.B."/>
            <person name="Cooney J.C."/>
            <person name="Kagawa T.F."/>
            <person name="Liu W."/>
            <person name="Song Y."/>
            <person name="Salvetti E."/>
            <person name="Wrobel A."/>
            <person name="Rasinkangas P."/>
            <person name="Parkhill J."/>
            <person name="Rea M.C."/>
            <person name="O'Sullivan O."/>
            <person name="Ritari J."/>
            <person name="Douillard F.P."/>
            <person name="Paul Ross R."/>
            <person name="Yang R."/>
            <person name="Briner A.E."/>
            <person name="Felis G.E."/>
            <person name="de Vos W.M."/>
            <person name="Barrangou R."/>
            <person name="Klaenhammer T.R."/>
            <person name="Caufield P.W."/>
            <person name="Cui Y."/>
            <person name="Zhang H."/>
            <person name="O'Toole P.W."/>
        </authorList>
    </citation>
    <scope>NUCLEOTIDE SEQUENCE [LARGE SCALE GENOMIC DNA]</scope>
    <source>
        <strain evidence="2 3">DSM 20003</strain>
    </source>
</reference>